<keyword evidence="1" id="KW-0472">Membrane</keyword>
<keyword evidence="1" id="KW-1133">Transmembrane helix</keyword>
<proteinExistence type="predicted"/>
<organism evidence="2 3">
    <name type="scientific">Hyunsoonleella aquatilis</name>
    <dbReference type="NCBI Taxonomy" id="2762758"/>
    <lineage>
        <taxon>Bacteria</taxon>
        <taxon>Pseudomonadati</taxon>
        <taxon>Bacteroidota</taxon>
        <taxon>Flavobacteriia</taxon>
        <taxon>Flavobacteriales</taxon>
        <taxon>Flavobacteriaceae</taxon>
    </lineage>
</organism>
<reference evidence="2" key="1">
    <citation type="submission" date="2020-08" db="EMBL/GenBank/DDBJ databases">
        <title>Hyunsoonleella sp. strain SJ7 genome sequencing and assembly.</title>
        <authorList>
            <person name="Kim I."/>
        </authorList>
    </citation>
    <scope>NUCLEOTIDE SEQUENCE</scope>
    <source>
        <strain evidence="2">SJ7</strain>
    </source>
</reference>
<sequence>MKRILVIHYSQTGQLTEIVKNIASPLEKDDAIQVDYHNIKMVNPYPFPWTKEEFFGIFPETFRQIPAEVNKVSEEILSKNYDLIILGYQVWYLTPSQPIVSFLKTPEAKTLLSRTPVVTVIGCRNMWVMAQEKMKRILKDLEANLVGNIALVDRHLNHISVITISKWMFSGEKKRFLGIFPKPGVAQKDIDGATKFGHTILSHLKNSSFDTLQQNLVSNGSVVIKPFLVTTDKRANLIFGKWANLLISKGNKNNPKRQFWVKVFNKYLLFAIWFIAPIVFILFLLTYLPNYKKIVKEKAYYKSLEIK</sequence>
<dbReference type="InterPro" id="IPR029039">
    <property type="entry name" value="Flavoprotein-like_sf"/>
</dbReference>
<keyword evidence="1" id="KW-0812">Transmembrane</keyword>
<protein>
    <submittedName>
        <fullName evidence="2">Dialkylresorcinol condensing enzyme DarA</fullName>
    </submittedName>
</protein>
<dbReference type="EMBL" id="JACNMF010000001">
    <property type="protein sequence ID" value="MBC3757189.1"/>
    <property type="molecule type" value="Genomic_DNA"/>
</dbReference>
<name>A0A923H8B2_9FLAO</name>
<dbReference type="RefSeq" id="WP_186558192.1">
    <property type="nucleotide sequence ID" value="NZ_JACNMF010000001.1"/>
</dbReference>
<evidence type="ECO:0000313" key="2">
    <source>
        <dbReference type="EMBL" id="MBC3757189.1"/>
    </source>
</evidence>
<gene>
    <name evidence="2" type="ORF">H7U19_02155</name>
</gene>
<dbReference type="SUPFAM" id="SSF52218">
    <property type="entry name" value="Flavoproteins"/>
    <property type="match status" value="1"/>
</dbReference>
<evidence type="ECO:0000256" key="1">
    <source>
        <dbReference type="SAM" id="Phobius"/>
    </source>
</evidence>
<evidence type="ECO:0000313" key="3">
    <source>
        <dbReference type="Proteomes" id="UP000656244"/>
    </source>
</evidence>
<feature type="transmembrane region" description="Helical" evidence="1">
    <location>
        <begin position="267"/>
        <end position="288"/>
    </location>
</feature>
<dbReference type="Gene3D" id="3.40.50.360">
    <property type="match status" value="1"/>
</dbReference>
<dbReference type="AlphaFoldDB" id="A0A923H8B2"/>
<comment type="caution">
    <text evidence="2">The sequence shown here is derived from an EMBL/GenBank/DDBJ whole genome shotgun (WGS) entry which is preliminary data.</text>
</comment>
<accession>A0A923H8B2</accession>
<dbReference type="Proteomes" id="UP000656244">
    <property type="component" value="Unassembled WGS sequence"/>
</dbReference>
<keyword evidence="3" id="KW-1185">Reference proteome</keyword>